<evidence type="ECO:0000256" key="1">
    <source>
        <dbReference type="SAM" id="Phobius"/>
    </source>
</evidence>
<gene>
    <name evidence="2" type="ORF">A374_02394</name>
</gene>
<dbReference type="InterPro" id="IPR025912">
    <property type="entry name" value="YrvL"/>
</dbReference>
<dbReference type="RefSeq" id="WP_007200578.1">
    <property type="nucleotide sequence ID" value="NZ_AKKV01000019.1"/>
</dbReference>
<dbReference type="eggNOG" id="ENOG503308I">
    <property type="taxonomic scope" value="Bacteria"/>
</dbReference>
<protein>
    <submittedName>
        <fullName evidence="2">Uncharacterized protein</fullName>
    </submittedName>
</protein>
<dbReference type="Proteomes" id="UP000004080">
    <property type="component" value="Unassembled WGS sequence"/>
</dbReference>
<sequence>MKKGIEITIVVTLIGLLLAIFSFAEFIFLNLFGLQYESVGALLLFLFVGFLIDVPLSLLIASIPRVLKAFGMLKSSNRSVAFILHLGSAWILIGLLDLMMDGVSISVGGAFLVALVGAMIDWLFNGKDDQKFTYQTYEEIKKQRELKKSGEDH</sequence>
<reference evidence="2 3" key="1">
    <citation type="journal article" date="2012" name="J. Bacteriol.">
        <title>Genome of Bacillus macauensis ZFHKF-1, a Long-Chain-Forming Bacterium.</title>
        <authorList>
            <person name="Cai L."/>
            <person name="Zhang T."/>
        </authorList>
    </citation>
    <scope>NUCLEOTIDE SEQUENCE [LARGE SCALE GENOMIC DNA]</scope>
    <source>
        <strain evidence="2 3">ZFHKF-1</strain>
    </source>
</reference>
<proteinExistence type="predicted"/>
<comment type="caution">
    <text evidence="2">The sequence shown here is derived from an EMBL/GenBank/DDBJ whole genome shotgun (WGS) entry which is preliminary data.</text>
</comment>
<feature type="transmembrane region" description="Helical" evidence="1">
    <location>
        <begin position="102"/>
        <end position="124"/>
    </location>
</feature>
<feature type="transmembrane region" description="Helical" evidence="1">
    <location>
        <begin position="79"/>
        <end position="96"/>
    </location>
</feature>
<dbReference type="OrthoDB" id="2942721at2"/>
<keyword evidence="1" id="KW-1133">Transmembrane helix</keyword>
<feature type="transmembrane region" description="Helical" evidence="1">
    <location>
        <begin position="7"/>
        <end position="29"/>
    </location>
</feature>
<evidence type="ECO:0000313" key="3">
    <source>
        <dbReference type="Proteomes" id="UP000004080"/>
    </source>
</evidence>
<dbReference type="Pfam" id="PF14184">
    <property type="entry name" value="YrvL"/>
    <property type="match status" value="1"/>
</dbReference>
<accession>I8J5J3</accession>
<name>I8J5J3_9BACL</name>
<keyword evidence="1" id="KW-0472">Membrane</keyword>
<dbReference type="EMBL" id="AKKV01000019">
    <property type="protein sequence ID" value="EIT87066.1"/>
    <property type="molecule type" value="Genomic_DNA"/>
</dbReference>
<keyword evidence="3" id="KW-1185">Reference proteome</keyword>
<keyword evidence="1" id="KW-0812">Transmembrane</keyword>
<dbReference type="AlphaFoldDB" id="I8J5J3"/>
<feature type="transmembrane region" description="Helical" evidence="1">
    <location>
        <begin position="41"/>
        <end position="67"/>
    </location>
</feature>
<dbReference type="PATRIC" id="fig|1196324.3.peg.479"/>
<organism evidence="2 3">
    <name type="scientific">Fictibacillus macauensis ZFHKF-1</name>
    <dbReference type="NCBI Taxonomy" id="1196324"/>
    <lineage>
        <taxon>Bacteria</taxon>
        <taxon>Bacillati</taxon>
        <taxon>Bacillota</taxon>
        <taxon>Bacilli</taxon>
        <taxon>Bacillales</taxon>
        <taxon>Fictibacillaceae</taxon>
        <taxon>Fictibacillus</taxon>
    </lineage>
</organism>
<evidence type="ECO:0000313" key="2">
    <source>
        <dbReference type="EMBL" id="EIT87066.1"/>
    </source>
</evidence>